<keyword evidence="6" id="KW-1133">Transmembrane helix</keyword>
<dbReference type="AlphaFoldDB" id="A0AA97NZ02"/>
<sequence>MQQATRNAAKIRRRDVGVGGYEKQKNKLKLGPNPRLVWFQKGKWGQMVRRCVEVKNIKMNCTRNSGRDSWNGVLRTGQDASRCGFGYEPSSLAEQTFNRRVTTSTLSHGMLSQRTVAAIGFLVAVNIVVLTFALNSGFISRPASVFSFGSNHPQASSNLESESKSHGTHPPGLVGQQPAKLEEWRLDTDQYILDRSWDLTAPPTTRTYDLVITRGKAWPDGVVRDVLLVNGKFPGPLIEANKGDTVVVNVTNKLDSEPTAIHWHGIQQKETPYYDGTVGVSQCGIPPGQSLVYNFTLEGQFGTFWWHAHHEGQAMDGVLGPLVIHAPEEKQVRQTYDEDRIVILQDWYHDPSQVNLARYLAPGVENDEPIPDNGLINGRNYFNCSSYGTESNRTCHDGTSHAILSLNRNSKTRLRLINAGGFASFEFGIDKHLLNIIEADGILTRPTSVRRVPIHVGQRYSVVVDTNQGTESNNYWIRSRMISHCFKGEENPVLDSTTKAVLHYQGKDQGIIPTAASKDWEDAMAVMCEDPAKGVLVPLISQPPPPATKIVAVDFHFNIGAYQMTYAKINETVTWMPLKNSTTLLEAVDGLRSPKASGWSETGRIGLFPEDQYVIGVSNSNTTEVVDLLVYSLDDGSHPFHLHGHDFWIMATGDSGFDWNKYNSEIMSSTGESLANVTKRDTLTIKPYAWALIRFVADNPGLWAFHCHMSWHMEAGLMMQFMSGAKGLEKLHIPDDVANLCTAPHPG</sequence>
<dbReference type="Gene3D" id="2.60.40.420">
    <property type="entry name" value="Cupredoxins - blue copper proteins"/>
    <property type="match status" value="3"/>
</dbReference>
<dbReference type="Proteomes" id="UP000011086">
    <property type="component" value="Unassembled WGS sequence"/>
</dbReference>
<feature type="domain" description="Plastocyanin-like" evidence="9">
    <location>
        <begin position="213"/>
        <end position="328"/>
    </location>
</feature>
<feature type="domain" description="Plastocyanin-like" evidence="7">
    <location>
        <begin position="339"/>
        <end position="506"/>
    </location>
</feature>
<evidence type="ECO:0000259" key="8">
    <source>
        <dbReference type="Pfam" id="PF07731"/>
    </source>
</evidence>
<evidence type="ECO:0000313" key="10">
    <source>
        <dbReference type="EMBL" id="ELQ38898.1"/>
    </source>
</evidence>
<keyword evidence="4" id="KW-0186">Copper</keyword>
<dbReference type="InterPro" id="IPR045087">
    <property type="entry name" value="Cu-oxidase_fam"/>
</dbReference>
<dbReference type="InterPro" id="IPR033138">
    <property type="entry name" value="Cu_oxidase_CS"/>
</dbReference>
<dbReference type="FunFam" id="2.60.40.420:FF:000045">
    <property type="entry name" value="Laccase 2"/>
    <property type="match status" value="1"/>
</dbReference>
<evidence type="ECO:0000256" key="1">
    <source>
        <dbReference type="ARBA" id="ARBA00010609"/>
    </source>
</evidence>
<dbReference type="PANTHER" id="PTHR11709:SF414">
    <property type="entry name" value="ADR239WP"/>
    <property type="match status" value="1"/>
</dbReference>
<reference evidence="10" key="1">
    <citation type="journal article" date="2012" name="PLoS Genet.">
        <title>Comparative analysis of the genomes of two field isolates of the rice blast fungus Magnaporthe oryzae.</title>
        <authorList>
            <person name="Xue M."/>
            <person name="Yang J."/>
            <person name="Li Z."/>
            <person name="Hu S."/>
            <person name="Yao N."/>
            <person name="Dean R.A."/>
            <person name="Zhao W."/>
            <person name="Shen M."/>
            <person name="Zhang H."/>
            <person name="Li C."/>
            <person name="Liu L."/>
            <person name="Cao L."/>
            <person name="Xu X."/>
            <person name="Xing Y."/>
            <person name="Hsiang T."/>
            <person name="Zhang Z."/>
            <person name="Xu J.R."/>
            <person name="Peng Y.L."/>
        </authorList>
    </citation>
    <scope>NUCLEOTIDE SEQUENCE</scope>
    <source>
        <strain evidence="10">Y34</strain>
    </source>
</reference>
<organism evidence="10">
    <name type="scientific">Pyricularia oryzae (strain Y34)</name>
    <name type="common">Rice blast fungus</name>
    <name type="synonym">Magnaporthe oryzae</name>
    <dbReference type="NCBI Taxonomy" id="1143189"/>
    <lineage>
        <taxon>Eukaryota</taxon>
        <taxon>Fungi</taxon>
        <taxon>Dikarya</taxon>
        <taxon>Ascomycota</taxon>
        <taxon>Pezizomycotina</taxon>
        <taxon>Sordariomycetes</taxon>
        <taxon>Sordariomycetidae</taxon>
        <taxon>Magnaporthales</taxon>
        <taxon>Pyriculariaceae</taxon>
        <taxon>Pyricularia</taxon>
    </lineage>
</organism>
<dbReference type="SUPFAM" id="SSF49503">
    <property type="entry name" value="Cupredoxins"/>
    <property type="match status" value="3"/>
</dbReference>
<dbReference type="InterPro" id="IPR008972">
    <property type="entry name" value="Cupredoxin"/>
</dbReference>
<feature type="domain" description="Plastocyanin-like" evidence="8">
    <location>
        <begin position="609"/>
        <end position="724"/>
    </location>
</feature>
<evidence type="ECO:0000256" key="6">
    <source>
        <dbReference type="SAM" id="Phobius"/>
    </source>
</evidence>
<proteinExistence type="inferred from homology"/>
<dbReference type="GO" id="GO:0016491">
    <property type="term" value="F:oxidoreductase activity"/>
    <property type="evidence" value="ECO:0007669"/>
    <property type="project" value="UniProtKB-KW"/>
</dbReference>
<dbReference type="CDD" id="cd13857">
    <property type="entry name" value="CuRO_1_Diphenol_Ox"/>
    <property type="match status" value="1"/>
</dbReference>
<dbReference type="GO" id="GO:0005507">
    <property type="term" value="F:copper ion binding"/>
    <property type="evidence" value="ECO:0007669"/>
    <property type="project" value="InterPro"/>
</dbReference>
<feature type="region of interest" description="Disordered" evidence="5">
    <location>
        <begin position="151"/>
        <end position="178"/>
    </location>
</feature>
<feature type="compositionally biased region" description="Polar residues" evidence="5">
    <location>
        <begin position="151"/>
        <end position="160"/>
    </location>
</feature>
<gene>
    <name evidence="10" type="ORF">OOU_Y34scaffold00522g53</name>
</gene>
<feature type="transmembrane region" description="Helical" evidence="6">
    <location>
        <begin position="116"/>
        <end position="134"/>
    </location>
</feature>
<dbReference type="InterPro" id="IPR011706">
    <property type="entry name" value="Cu-oxidase_C"/>
</dbReference>
<keyword evidence="2" id="KW-0479">Metal-binding</keyword>
<name>A0AA97NZ02_PYRO3</name>
<dbReference type="Pfam" id="PF07732">
    <property type="entry name" value="Cu-oxidase_3"/>
    <property type="match status" value="1"/>
</dbReference>
<dbReference type="PROSITE" id="PS00079">
    <property type="entry name" value="MULTICOPPER_OXIDASE1"/>
    <property type="match status" value="1"/>
</dbReference>
<dbReference type="CDD" id="cd13886">
    <property type="entry name" value="CuRO_2_MCO_like_1"/>
    <property type="match status" value="1"/>
</dbReference>
<dbReference type="InterPro" id="IPR002355">
    <property type="entry name" value="Cu_oxidase_Cu_BS"/>
</dbReference>
<evidence type="ECO:0000259" key="7">
    <source>
        <dbReference type="Pfam" id="PF00394"/>
    </source>
</evidence>
<dbReference type="Pfam" id="PF00394">
    <property type="entry name" value="Cu-oxidase"/>
    <property type="match status" value="1"/>
</dbReference>
<dbReference type="PROSITE" id="PS00080">
    <property type="entry name" value="MULTICOPPER_OXIDASE2"/>
    <property type="match status" value="1"/>
</dbReference>
<keyword evidence="3" id="KW-0560">Oxidoreductase</keyword>
<evidence type="ECO:0000256" key="2">
    <source>
        <dbReference type="ARBA" id="ARBA00022723"/>
    </source>
</evidence>
<dbReference type="InterPro" id="IPR011707">
    <property type="entry name" value="Cu-oxidase-like_N"/>
</dbReference>
<dbReference type="InterPro" id="IPR001117">
    <property type="entry name" value="Cu-oxidase_2nd"/>
</dbReference>
<dbReference type="EMBL" id="JH793177">
    <property type="protein sequence ID" value="ELQ38898.1"/>
    <property type="molecule type" value="Genomic_DNA"/>
</dbReference>
<protein>
    <submittedName>
        <fullName evidence="10">Laccase-3</fullName>
    </submittedName>
</protein>
<dbReference type="CDD" id="cd13910">
    <property type="entry name" value="CuRO_3_MCO_like_4"/>
    <property type="match status" value="1"/>
</dbReference>
<keyword evidence="6" id="KW-0472">Membrane</keyword>
<dbReference type="SMR" id="A0AA97NZ02"/>
<evidence type="ECO:0000256" key="5">
    <source>
        <dbReference type="SAM" id="MobiDB-lite"/>
    </source>
</evidence>
<dbReference type="PANTHER" id="PTHR11709">
    <property type="entry name" value="MULTI-COPPER OXIDASE"/>
    <property type="match status" value="1"/>
</dbReference>
<evidence type="ECO:0000259" key="9">
    <source>
        <dbReference type="Pfam" id="PF07732"/>
    </source>
</evidence>
<evidence type="ECO:0000256" key="4">
    <source>
        <dbReference type="ARBA" id="ARBA00023008"/>
    </source>
</evidence>
<comment type="similarity">
    <text evidence="1">Belongs to the multicopper oxidase family.</text>
</comment>
<dbReference type="Pfam" id="PF07731">
    <property type="entry name" value="Cu-oxidase_2"/>
    <property type="match status" value="1"/>
</dbReference>
<accession>A0AA97NZ02</accession>
<keyword evidence="6" id="KW-0812">Transmembrane</keyword>
<evidence type="ECO:0000256" key="3">
    <source>
        <dbReference type="ARBA" id="ARBA00023002"/>
    </source>
</evidence>